<organism evidence="2 3">
    <name type="scientific">Lacicoccus alkaliphilus DSM 16010</name>
    <dbReference type="NCBI Taxonomy" id="1123231"/>
    <lineage>
        <taxon>Bacteria</taxon>
        <taxon>Bacillati</taxon>
        <taxon>Bacillota</taxon>
        <taxon>Bacilli</taxon>
        <taxon>Bacillales</taxon>
        <taxon>Salinicoccaceae</taxon>
        <taxon>Lacicoccus</taxon>
    </lineage>
</organism>
<keyword evidence="1" id="KW-0472">Membrane</keyword>
<proteinExistence type="predicted"/>
<protein>
    <recommendedName>
        <fullName evidence="4">DUF3311 domain-containing protein</fullName>
    </recommendedName>
</protein>
<dbReference type="AlphaFoldDB" id="A0A1M7DT75"/>
<accession>A0A1M7DT75</accession>
<keyword evidence="3" id="KW-1185">Reference proteome</keyword>
<keyword evidence="1" id="KW-0812">Transmembrane</keyword>
<keyword evidence="1" id="KW-1133">Transmembrane helix</keyword>
<evidence type="ECO:0008006" key="4">
    <source>
        <dbReference type="Google" id="ProtNLM"/>
    </source>
</evidence>
<dbReference type="STRING" id="1123231.SAMN02745189_00977"/>
<reference evidence="2 3" key="1">
    <citation type="submission" date="2016-11" db="EMBL/GenBank/DDBJ databases">
        <authorList>
            <person name="Jaros S."/>
            <person name="Januszkiewicz K."/>
            <person name="Wedrychowicz H."/>
        </authorList>
    </citation>
    <scope>NUCLEOTIDE SEQUENCE [LARGE SCALE GENOMIC DNA]</scope>
    <source>
        <strain evidence="2 3">DSM 16010</strain>
    </source>
</reference>
<evidence type="ECO:0000256" key="1">
    <source>
        <dbReference type="SAM" id="Phobius"/>
    </source>
</evidence>
<dbReference type="Proteomes" id="UP000184206">
    <property type="component" value="Unassembled WGS sequence"/>
</dbReference>
<sequence>MKEPIKNKKIWLGFLAIFIMLTPWYFPTGGETMLIYGVPLWAIIIILMSMVLSLYITYVIRYHWDTLDEEDTVEEEK</sequence>
<feature type="transmembrane region" description="Helical" evidence="1">
    <location>
        <begin position="38"/>
        <end position="60"/>
    </location>
</feature>
<evidence type="ECO:0000313" key="2">
    <source>
        <dbReference type="EMBL" id="SHL82389.1"/>
    </source>
</evidence>
<dbReference type="EMBL" id="FRCF01000003">
    <property type="protein sequence ID" value="SHL82389.1"/>
    <property type="molecule type" value="Genomic_DNA"/>
</dbReference>
<dbReference type="RefSeq" id="WP_072708979.1">
    <property type="nucleotide sequence ID" value="NZ_FRCF01000003.1"/>
</dbReference>
<name>A0A1M7DT75_9BACL</name>
<evidence type="ECO:0000313" key="3">
    <source>
        <dbReference type="Proteomes" id="UP000184206"/>
    </source>
</evidence>
<feature type="transmembrane region" description="Helical" evidence="1">
    <location>
        <begin position="9"/>
        <end position="26"/>
    </location>
</feature>
<gene>
    <name evidence="2" type="ORF">SAMN02745189_00977</name>
</gene>
<dbReference type="OrthoDB" id="2112928at2"/>